<dbReference type="EMBL" id="JADJMS010000052">
    <property type="protein sequence ID" value="MBK7417536.1"/>
    <property type="molecule type" value="Genomic_DNA"/>
</dbReference>
<dbReference type="SUPFAM" id="SSF53474">
    <property type="entry name" value="alpha/beta-Hydrolases"/>
    <property type="match status" value="1"/>
</dbReference>
<organism evidence="3 4">
    <name type="scientific">Candidatus Dechloromonas phosphorivorans</name>
    <dbReference type="NCBI Taxonomy" id="2899244"/>
    <lineage>
        <taxon>Bacteria</taxon>
        <taxon>Pseudomonadati</taxon>
        <taxon>Pseudomonadota</taxon>
        <taxon>Betaproteobacteria</taxon>
        <taxon>Rhodocyclales</taxon>
        <taxon>Azonexaceae</taxon>
        <taxon>Dechloromonas</taxon>
    </lineage>
</organism>
<sequence>MFAYDRPGYGSNPASNTPRDPCTIATELRDQLRSAGLPPPYVLVGHSLGGLYQYVFARLYPEVRRPASCALTRTQLIPSIGQAFNATYLFFKSVPAMSAVTFSTTERRI</sequence>
<gene>
    <name evidence="3" type="ORF">IPJ38_23100</name>
</gene>
<evidence type="ECO:0000259" key="2">
    <source>
        <dbReference type="Pfam" id="PF12697"/>
    </source>
</evidence>
<dbReference type="Pfam" id="PF12697">
    <property type="entry name" value="Abhydrolase_6"/>
    <property type="match status" value="1"/>
</dbReference>
<dbReference type="Gene3D" id="3.40.50.1820">
    <property type="entry name" value="alpha/beta hydrolase"/>
    <property type="match status" value="1"/>
</dbReference>
<dbReference type="InterPro" id="IPR000073">
    <property type="entry name" value="AB_hydrolase_1"/>
</dbReference>
<feature type="domain" description="AB hydrolase-1" evidence="2">
    <location>
        <begin position="2"/>
        <end position="72"/>
    </location>
</feature>
<dbReference type="InterPro" id="IPR029058">
    <property type="entry name" value="AB_hydrolase_fold"/>
</dbReference>
<reference evidence="3 4" key="1">
    <citation type="submission" date="2020-10" db="EMBL/GenBank/DDBJ databases">
        <title>Connecting structure to function with the recovery of over 1000 high-quality activated sludge metagenome-assembled genomes encoding full-length rRNA genes using long-read sequencing.</title>
        <authorList>
            <person name="Singleton C.M."/>
            <person name="Petriglieri F."/>
            <person name="Kristensen J.M."/>
            <person name="Kirkegaard R.H."/>
            <person name="Michaelsen T.Y."/>
            <person name="Andersen M.H."/>
            <person name="Karst S.M."/>
            <person name="Dueholm M.S."/>
            <person name="Nielsen P.H."/>
            <person name="Albertsen M."/>
        </authorList>
    </citation>
    <scope>NUCLEOTIDE SEQUENCE [LARGE SCALE GENOMIC DNA]</scope>
    <source>
        <strain evidence="3">EsbW_18-Q3-R4-48_BATAC.463</strain>
    </source>
</reference>
<feature type="region of interest" description="Disordered" evidence="1">
    <location>
        <begin position="1"/>
        <end position="20"/>
    </location>
</feature>
<evidence type="ECO:0000313" key="3">
    <source>
        <dbReference type="EMBL" id="MBK7417536.1"/>
    </source>
</evidence>
<dbReference type="Proteomes" id="UP000739411">
    <property type="component" value="Unassembled WGS sequence"/>
</dbReference>
<accession>A0A935KF09</accession>
<keyword evidence="3" id="KW-0378">Hydrolase</keyword>
<comment type="caution">
    <text evidence="3">The sequence shown here is derived from an EMBL/GenBank/DDBJ whole genome shotgun (WGS) entry which is preliminary data.</text>
</comment>
<evidence type="ECO:0000256" key="1">
    <source>
        <dbReference type="SAM" id="MobiDB-lite"/>
    </source>
</evidence>
<name>A0A935KF09_9RHOO</name>
<dbReference type="AlphaFoldDB" id="A0A935KF09"/>
<protein>
    <submittedName>
        <fullName evidence="3">Alpha/beta hydrolase</fullName>
    </submittedName>
</protein>
<evidence type="ECO:0000313" key="4">
    <source>
        <dbReference type="Proteomes" id="UP000739411"/>
    </source>
</evidence>
<dbReference type="GO" id="GO:0016787">
    <property type="term" value="F:hydrolase activity"/>
    <property type="evidence" value="ECO:0007669"/>
    <property type="project" value="UniProtKB-KW"/>
</dbReference>
<proteinExistence type="predicted"/>